<dbReference type="Proteomes" id="UP000707731">
    <property type="component" value="Unassembled WGS sequence"/>
</dbReference>
<evidence type="ECO:0000256" key="1">
    <source>
        <dbReference type="SAM" id="MobiDB-lite"/>
    </source>
</evidence>
<keyword evidence="3" id="KW-1185">Reference proteome</keyword>
<protein>
    <submittedName>
        <fullName evidence="2">TIGR02677 family protein</fullName>
    </submittedName>
</protein>
<accession>A0ABS0DBK5</accession>
<dbReference type="Pfam" id="PF09660">
    <property type="entry name" value="DUF2397"/>
    <property type="match status" value="1"/>
</dbReference>
<feature type="region of interest" description="Disordered" evidence="1">
    <location>
        <begin position="1"/>
        <end position="35"/>
    </location>
</feature>
<comment type="caution">
    <text evidence="2">The sequence shown here is derived from an EMBL/GenBank/DDBJ whole genome shotgun (WGS) entry which is preliminary data.</text>
</comment>
<gene>
    <name evidence="2" type="ORF">IU449_05895</name>
</gene>
<sequence>MTDSDDRPGGPDDQPGGADDRAGGADNQPDGDEDRRLRLFAFTTADRRADYLRVLRAFDSARAAYVVLLHADEVTEWVLGSGGGELTAAEAAPLLDQLHRWNVLERSYDGTRAATLAEYRNRHFVYQFTQPGYQAYRAVADVLDARGEEASLSRLVLPELLADLGALAEANRAGDAERVYRTLRRLDTTLSDLAGRAAHFYLSLGDLLRTTEVTPESFLAHKDTLLAHMREFGMDLARFAPRLAEGIAAIEETGVETMLERAARCDERVLLSRADREADWRARWQGLRGWFVLSADGPRDGFGAGTEAERLREATMSAIAAVLALLRRVTEARRGGVSRESALRHLAAWFTAAPTAESAHALFDAVFGLGRPRHLAMEHPDADLVPSSRSWWEAPPLEISRTLAETGRPPGAAAPGRIQRDQASVRRLRETQLATQRARAEAARSLAGADVHGRVLDERETEMLLRLLDAASTAWVPVSGRVAGSSGSDSGVTLTVSEHPEPTVVRTARGLLHLNNRRLEVRAATTRPGGEPR</sequence>
<dbReference type="InterPro" id="IPR013493">
    <property type="entry name" value="CHP02677"/>
</dbReference>
<reference evidence="2 3" key="1">
    <citation type="submission" date="2020-10" db="EMBL/GenBank/DDBJ databases">
        <title>Identification of Nocardia species via Next-generation sequencing and recognition of intraspecies genetic diversity.</title>
        <authorList>
            <person name="Li P."/>
            <person name="Li P."/>
            <person name="Lu B."/>
        </authorList>
    </citation>
    <scope>NUCLEOTIDE SEQUENCE [LARGE SCALE GENOMIC DNA]</scope>
    <source>
        <strain evidence="2 3">BJ06-0143</strain>
    </source>
</reference>
<organism evidence="2 3">
    <name type="scientific">Nocardia higoensis</name>
    <dbReference type="NCBI Taxonomy" id="228599"/>
    <lineage>
        <taxon>Bacteria</taxon>
        <taxon>Bacillati</taxon>
        <taxon>Actinomycetota</taxon>
        <taxon>Actinomycetes</taxon>
        <taxon>Mycobacteriales</taxon>
        <taxon>Nocardiaceae</taxon>
        <taxon>Nocardia</taxon>
    </lineage>
</organism>
<dbReference type="EMBL" id="JADLQN010000001">
    <property type="protein sequence ID" value="MBF6354088.1"/>
    <property type="molecule type" value="Genomic_DNA"/>
</dbReference>
<evidence type="ECO:0000313" key="2">
    <source>
        <dbReference type="EMBL" id="MBF6354088.1"/>
    </source>
</evidence>
<name>A0ABS0DBK5_9NOCA</name>
<proteinExistence type="predicted"/>
<evidence type="ECO:0000313" key="3">
    <source>
        <dbReference type="Proteomes" id="UP000707731"/>
    </source>
</evidence>
<dbReference type="NCBIfam" id="TIGR02677">
    <property type="entry name" value="TIGR02677 family protein"/>
    <property type="match status" value="1"/>
</dbReference>
<feature type="compositionally biased region" description="Basic and acidic residues" evidence="1">
    <location>
        <begin position="1"/>
        <end position="10"/>
    </location>
</feature>